<evidence type="ECO:0000313" key="6">
    <source>
        <dbReference type="Proteomes" id="UP000000591"/>
    </source>
</evidence>
<proteinExistence type="predicted"/>
<evidence type="ECO:0000256" key="3">
    <source>
        <dbReference type="RuleBase" id="RU000507"/>
    </source>
</evidence>
<name>Q75F24_EREGS</name>
<keyword evidence="2" id="KW-0677">Repeat</keyword>
<dbReference type="GO" id="GO:0005739">
    <property type="term" value="C:mitochondrion"/>
    <property type="evidence" value="ECO:0000318"/>
    <property type="project" value="GO_Central"/>
</dbReference>
<feature type="domain" description="Rhodanese" evidence="4">
    <location>
        <begin position="53"/>
        <end position="138"/>
    </location>
</feature>
<dbReference type="InterPro" id="IPR001307">
    <property type="entry name" value="Thiosulphate_STrfase_CS"/>
</dbReference>
<dbReference type="EMBL" id="AE016814">
    <property type="protein sequence ID" value="AAS50270.1"/>
    <property type="molecule type" value="Genomic_DNA"/>
</dbReference>
<dbReference type="Gene3D" id="3.40.250.10">
    <property type="entry name" value="Rhodanese-like domain"/>
    <property type="match status" value="2"/>
</dbReference>
<accession>Q75F24</accession>
<evidence type="ECO:0000313" key="5">
    <source>
        <dbReference type="EMBL" id="AAS50270.1"/>
    </source>
</evidence>
<dbReference type="CDD" id="cd01448">
    <property type="entry name" value="TST_Repeat_1"/>
    <property type="match status" value="1"/>
</dbReference>
<keyword evidence="6" id="KW-1185">Reference proteome</keyword>
<reference evidence="6" key="2">
    <citation type="journal article" date="2013" name="G3 (Bethesda)">
        <title>Genomes of Ashbya fungi isolated from insects reveal four mating-type loci, numerous translocations, lack of transposons, and distinct gene duplications.</title>
        <authorList>
            <person name="Dietrich F.S."/>
            <person name="Voegeli S."/>
            <person name="Kuo S."/>
            <person name="Philippsen P."/>
        </authorList>
    </citation>
    <scope>GENOME REANNOTATION</scope>
    <source>
        <strain evidence="6">ATCC 10895 / CBS 109.51 / FGSC 9923 / NRRL Y-1056</strain>
    </source>
</reference>
<dbReference type="InParanoid" id="Q75F24"/>
<dbReference type="KEGG" id="ago:AGOS_AAL096W"/>
<dbReference type="GeneID" id="4618471"/>
<keyword evidence="1 3" id="KW-0808">Transferase</keyword>
<dbReference type="PANTHER" id="PTHR11364:SF27">
    <property type="entry name" value="SULFURTRANSFERASE"/>
    <property type="match status" value="1"/>
</dbReference>
<dbReference type="PROSITE" id="PS00683">
    <property type="entry name" value="RHODANESE_2"/>
    <property type="match status" value="1"/>
</dbReference>
<dbReference type="GO" id="GO:0002143">
    <property type="term" value="P:tRNA wobble position uridine thiolation"/>
    <property type="evidence" value="ECO:0007669"/>
    <property type="project" value="EnsemblFungi"/>
</dbReference>
<dbReference type="CDD" id="cd01449">
    <property type="entry name" value="TST_Repeat_2"/>
    <property type="match status" value="1"/>
</dbReference>
<evidence type="ECO:0000256" key="2">
    <source>
        <dbReference type="ARBA" id="ARBA00022737"/>
    </source>
</evidence>
<protein>
    <recommendedName>
        <fullName evidence="3">Sulfurtransferase</fullName>
    </recommendedName>
</protein>
<dbReference type="STRING" id="284811.Q75F24"/>
<dbReference type="SUPFAM" id="SSF52821">
    <property type="entry name" value="Rhodanese/Cell cycle control phosphatase"/>
    <property type="match status" value="2"/>
</dbReference>
<organism evidence="5 6">
    <name type="scientific">Eremothecium gossypii (strain ATCC 10895 / CBS 109.51 / FGSC 9923 / NRRL Y-1056)</name>
    <name type="common">Yeast</name>
    <name type="synonym">Ashbya gossypii</name>
    <dbReference type="NCBI Taxonomy" id="284811"/>
    <lineage>
        <taxon>Eukaryota</taxon>
        <taxon>Fungi</taxon>
        <taxon>Dikarya</taxon>
        <taxon>Ascomycota</taxon>
        <taxon>Saccharomycotina</taxon>
        <taxon>Saccharomycetes</taxon>
        <taxon>Saccharomycetales</taxon>
        <taxon>Saccharomycetaceae</taxon>
        <taxon>Eremothecium</taxon>
    </lineage>
</organism>
<dbReference type="eggNOG" id="KOG1529">
    <property type="taxonomic scope" value="Eukaryota"/>
</dbReference>
<dbReference type="FunFam" id="3.40.250.10:FF:000069">
    <property type="entry name" value="Sulfurtransferase"/>
    <property type="match status" value="1"/>
</dbReference>
<dbReference type="Pfam" id="PF00581">
    <property type="entry name" value="Rhodanese"/>
    <property type="match status" value="2"/>
</dbReference>
<dbReference type="AlphaFoldDB" id="Q75F24"/>
<feature type="domain" description="Rhodanese" evidence="4">
    <location>
        <begin position="177"/>
        <end position="297"/>
    </location>
</feature>
<dbReference type="InterPro" id="IPR036873">
    <property type="entry name" value="Rhodanese-like_dom_sf"/>
</dbReference>
<dbReference type="SMART" id="SM00450">
    <property type="entry name" value="RHOD"/>
    <property type="match status" value="2"/>
</dbReference>
<dbReference type="Proteomes" id="UP000000591">
    <property type="component" value="Chromosome I"/>
</dbReference>
<sequence>MSLYSLITPKAFSELLHRNTGKRIVPVDATWYMADKERDLAKKEFMELERIHNAIFFDIDVFMDQKSPYPHMLPSLETFNEEMGKLGIREDDILVVYDRCSNFSASRAAWELTTLGHETVFLLTGLNAYKEEGYPLDITQVDSVTPYEPTSYTSCTSHAKEQVITYEELHHLVETGEIKHYNFFDMRTLPRFLGEAPDPRPGVPSGHVPGAQPMPYAEVLEGGNYSNTVEGIQSRIAASLSEHGTRLDCSKHSIVMCGSGVTACTVKTAFEACGYVPVRLYDGSWSEWGRRAEPRYIAIGRDW</sequence>
<dbReference type="RefSeq" id="NP_982446.1">
    <property type="nucleotide sequence ID" value="NM_207799.1"/>
</dbReference>
<evidence type="ECO:0000259" key="4">
    <source>
        <dbReference type="PROSITE" id="PS50206"/>
    </source>
</evidence>
<dbReference type="FunFam" id="3.40.250.10:FF:000070">
    <property type="entry name" value="Sulfurtransferase"/>
    <property type="match status" value="1"/>
</dbReference>
<dbReference type="OMA" id="NNNWFAS"/>
<dbReference type="FunCoup" id="Q75F24">
    <property type="interactions" value="463"/>
</dbReference>
<dbReference type="InterPro" id="IPR045078">
    <property type="entry name" value="TST/MPST-like"/>
</dbReference>
<dbReference type="PANTHER" id="PTHR11364">
    <property type="entry name" value="THIOSULFATE SULFERTANSFERASE"/>
    <property type="match status" value="1"/>
</dbReference>
<gene>
    <name evidence="5" type="ORF">AGOS_AAL096W</name>
</gene>
<evidence type="ECO:0000256" key="1">
    <source>
        <dbReference type="ARBA" id="ARBA00022679"/>
    </source>
</evidence>
<dbReference type="HOGENOM" id="CLU_031618_3_1_1"/>
<dbReference type="GO" id="GO:0016784">
    <property type="term" value="F:3-mercaptopyruvate sulfurtransferase activity"/>
    <property type="evidence" value="ECO:0000318"/>
    <property type="project" value="GO_Central"/>
</dbReference>
<reference evidence="5 6" key="1">
    <citation type="journal article" date="2004" name="Science">
        <title>The Ashbya gossypii genome as a tool for mapping the ancient Saccharomyces cerevisiae genome.</title>
        <authorList>
            <person name="Dietrich F.S."/>
            <person name="Voegeli S."/>
            <person name="Brachat S."/>
            <person name="Lerch A."/>
            <person name="Gates K."/>
            <person name="Steiner S."/>
            <person name="Mohr C."/>
            <person name="Pohlmann R."/>
            <person name="Luedi P."/>
            <person name="Choi S."/>
            <person name="Wing R.A."/>
            <person name="Flavier A."/>
            <person name="Gaffney T.D."/>
            <person name="Philippsen P."/>
        </authorList>
    </citation>
    <scope>NUCLEOTIDE SEQUENCE [LARGE SCALE GENOMIC DNA]</scope>
    <source>
        <strain evidence="6">ATCC 10895 / CBS 109.51 / FGSC 9923 / NRRL Y-1056</strain>
    </source>
</reference>
<dbReference type="GO" id="GO:0004792">
    <property type="term" value="F:thiosulfate-cyanide sulfurtransferase activity"/>
    <property type="evidence" value="ECO:0000318"/>
    <property type="project" value="GO_Central"/>
</dbReference>
<dbReference type="OrthoDB" id="270167at2759"/>
<dbReference type="PROSITE" id="PS50206">
    <property type="entry name" value="RHODANESE_3"/>
    <property type="match status" value="2"/>
</dbReference>
<dbReference type="InterPro" id="IPR001763">
    <property type="entry name" value="Rhodanese-like_dom"/>
</dbReference>